<sequence length="111" mass="12466">MIKVALQAYLIVAVDAVRDEIRDEIKIWSTTTLGICDVEGCSVPDCLEACGWLHRFVIQRVDDLRLMDQNFMPRATAIEGTDWIIGCGLSLTQVELRLTEEDESYGLLSFG</sequence>
<comment type="caution">
    <text evidence="1">The sequence shown here is derived from an EMBL/GenBank/DDBJ whole genome shotgun (WGS) entry which is preliminary data.</text>
</comment>
<evidence type="ECO:0000313" key="1">
    <source>
        <dbReference type="EMBL" id="KAK7324540.1"/>
    </source>
</evidence>
<dbReference type="AlphaFoldDB" id="A0AAN9KV85"/>
<keyword evidence="2" id="KW-1185">Reference proteome</keyword>
<reference evidence="1 2" key="1">
    <citation type="submission" date="2024-01" db="EMBL/GenBank/DDBJ databases">
        <title>The genomes of 5 underutilized Papilionoideae crops provide insights into root nodulation and disease resistanc.</title>
        <authorList>
            <person name="Jiang F."/>
        </authorList>
    </citation>
    <scope>NUCLEOTIDE SEQUENCE [LARGE SCALE GENOMIC DNA]</scope>
    <source>
        <strain evidence="1">LVBAO_FW01</strain>
        <tissue evidence="1">Leaves</tissue>
    </source>
</reference>
<organism evidence="1 2">
    <name type="scientific">Canavalia gladiata</name>
    <name type="common">Sword bean</name>
    <name type="synonym">Dolichos gladiatus</name>
    <dbReference type="NCBI Taxonomy" id="3824"/>
    <lineage>
        <taxon>Eukaryota</taxon>
        <taxon>Viridiplantae</taxon>
        <taxon>Streptophyta</taxon>
        <taxon>Embryophyta</taxon>
        <taxon>Tracheophyta</taxon>
        <taxon>Spermatophyta</taxon>
        <taxon>Magnoliopsida</taxon>
        <taxon>eudicotyledons</taxon>
        <taxon>Gunneridae</taxon>
        <taxon>Pentapetalae</taxon>
        <taxon>rosids</taxon>
        <taxon>fabids</taxon>
        <taxon>Fabales</taxon>
        <taxon>Fabaceae</taxon>
        <taxon>Papilionoideae</taxon>
        <taxon>50 kb inversion clade</taxon>
        <taxon>NPAAA clade</taxon>
        <taxon>indigoferoid/millettioid clade</taxon>
        <taxon>Phaseoleae</taxon>
        <taxon>Canavalia</taxon>
    </lineage>
</organism>
<evidence type="ECO:0000313" key="2">
    <source>
        <dbReference type="Proteomes" id="UP001367508"/>
    </source>
</evidence>
<accession>A0AAN9KV85</accession>
<gene>
    <name evidence="1" type="ORF">VNO77_28178</name>
</gene>
<dbReference type="EMBL" id="JAYMYQ010000006">
    <property type="protein sequence ID" value="KAK7324540.1"/>
    <property type="molecule type" value="Genomic_DNA"/>
</dbReference>
<dbReference type="Proteomes" id="UP001367508">
    <property type="component" value="Unassembled WGS sequence"/>
</dbReference>
<name>A0AAN9KV85_CANGL</name>
<proteinExistence type="predicted"/>
<protein>
    <submittedName>
        <fullName evidence="1">Uncharacterized protein</fullName>
    </submittedName>
</protein>